<protein>
    <recommendedName>
        <fullName evidence="1">LYR motif-containing protein Cup1-like N-terminal domain-containing protein</fullName>
    </recommendedName>
</protein>
<dbReference type="OrthoDB" id="5521299at2759"/>
<feature type="domain" description="LYR motif-containing protein Cup1-like N-terminal" evidence="1">
    <location>
        <begin position="10"/>
        <end position="111"/>
    </location>
</feature>
<dbReference type="AlphaFoldDB" id="A0A7C8M795"/>
<comment type="caution">
    <text evidence="2">The sequence shown here is derived from an EMBL/GenBank/DDBJ whole genome shotgun (WGS) entry which is preliminary data.</text>
</comment>
<accession>A0A7C8M795</accession>
<dbReference type="InterPro" id="IPR046896">
    <property type="entry name" value="Cup1-like_N"/>
</dbReference>
<sequence length="362" mass="41867">SVSKLKSIHLLRALLRETTYLPDRTARQYFTRHVVHRFRAYQPSQNQNAARVDRHRRRHLSAITARTRATQKTAQKSLNYLRRANQGELPCLQKVLLLAYGRLGKRKYALMNQFLKPDVVPGGDGVVAPPPELGPLQRLYHCNERFLSVFSAPRKLSETENAIEVAPRFGRLKLVLKSQVKRSIAISRPLKRDHLKMPIHNVWMRPMPVKRARNIVRRWYADVMTRLLPPLPDQEWLDLEAMTNGTKRIDFARRRTPATELDPQPVPDEARLTTLLQDALALDKPSKADRPIGPQRPHTVNVRFMRRLYSKIFNYCCKLDWDEQSATWIITWGSPPKEISPRIYLAPTDGALFAGVDLRGRM</sequence>
<dbReference type="Proteomes" id="UP000481861">
    <property type="component" value="Unassembled WGS sequence"/>
</dbReference>
<dbReference type="CDD" id="cd20273">
    <property type="entry name" value="Complex1_LYR_unchar"/>
    <property type="match status" value="1"/>
</dbReference>
<feature type="non-terminal residue" evidence="2">
    <location>
        <position position="1"/>
    </location>
</feature>
<gene>
    <name evidence="2" type="ORF">BDV95DRAFT_453199</name>
</gene>
<feature type="non-terminal residue" evidence="2">
    <location>
        <position position="362"/>
    </location>
</feature>
<keyword evidence="3" id="KW-1185">Reference proteome</keyword>
<reference evidence="2 3" key="1">
    <citation type="submission" date="2020-01" db="EMBL/GenBank/DDBJ databases">
        <authorList>
            <consortium name="DOE Joint Genome Institute"/>
            <person name="Haridas S."/>
            <person name="Albert R."/>
            <person name="Binder M."/>
            <person name="Bloem J."/>
            <person name="Labutti K."/>
            <person name="Salamov A."/>
            <person name="Andreopoulos B."/>
            <person name="Baker S.E."/>
            <person name="Barry K."/>
            <person name="Bills G."/>
            <person name="Bluhm B.H."/>
            <person name="Cannon C."/>
            <person name="Castanera R."/>
            <person name="Culley D.E."/>
            <person name="Daum C."/>
            <person name="Ezra D."/>
            <person name="Gonzalez J.B."/>
            <person name="Henrissat B."/>
            <person name="Kuo A."/>
            <person name="Liang C."/>
            <person name="Lipzen A."/>
            <person name="Lutzoni F."/>
            <person name="Magnuson J."/>
            <person name="Mondo S."/>
            <person name="Nolan M."/>
            <person name="Ohm R."/>
            <person name="Pangilinan J."/>
            <person name="Park H.-J.H."/>
            <person name="Ramirez L."/>
            <person name="Alfaro M."/>
            <person name="Sun H."/>
            <person name="Tritt A."/>
            <person name="Yoshinaga Y."/>
            <person name="Zwiers L.-H.L."/>
            <person name="Turgeon B.G."/>
            <person name="Goodwin S.B."/>
            <person name="Spatafora J.W."/>
            <person name="Crous P.W."/>
            <person name="Grigoriev I.V."/>
        </authorList>
    </citation>
    <scope>NUCLEOTIDE SEQUENCE [LARGE SCALE GENOMIC DNA]</scope>
    <source>
        <strain evidence="2 3">CBS 611.86</strain>
    </source>
</reference>
<evidence type="ECO:0000313" key="3">
    <source>
        <dbReference type="Proteomes" id="UP000481861"/>
    </source>
</evidence>
<name>A0A7C8M795_9PLEO</name>
<dbReference type="Pfam" id="PF20263">
    <property type="entry name" value="LYRM2-like"/>
    <property type="match status" value="1"/>
</dbReference>
<organism evidence="2 3">
    <name type="scientific">Massariosphaeria phaeospora</name>
    <dbReference type="NCBI Taxonomy" id="100035"/>
    <lineage>
        <taxon>Eukaryota</taxon>
        <taxon>Fungi</taxon>
        <taxon>Dikarya</taxon>
        <taxon>Ascomycota</taxon>
        <taxon>Pezizomycotina</taxon>
        <taxon>Dothideomycetes</taxon>
        <taxon>Pleosporomycetidae</taxon>
        <taxon>Pleosporales</taxon>
        <taxon>Pleosporales incertae sedis</taxon>
        <taxon>Massariosphaeria</taxon>
    </lineage>
</organism>
<evidence type="ECO:0000313" key="2">
    <source>
        <dbReference type="EMBL" id="KAF2870636.1"/>
    </source>
</evidence>
<dbReference type="EMBL" id="JAADJZ010000013">
    <property type="protein sequence ID" value="KAF2870636.1"/>
    <property type="molecule type" value="Genomic_DNA"/>
</dbReference>
<proteinExistence type="predicted"/>
<evidence type="ECO:0000259" key="1">
    <source>
        <dbReference type="Pfam" id="PF20263"/>
    </source>
</evidence>